<name>A0A5M4F9X4_9ACTN</name>
<accession>A0A5M4F9X4</accession>
<dbReference type="Pfam" id="PF13302">
    <property type="entry name" value="Acetyltransf_3"/>
    <property type="match status" value="1"/>
</dbReference>
<sequence>MSPGWPVVLTHGRIGVRPLRRRDARTWSRLRAENADWLGPWEATLPREAGPPATSYVGMIGTLRRRARLGQAMPFVLTWDDEMVGMLTVNGITWGSARWASLGYWVAKSHAGRSITPTAVALVSDHLLTTVGLHRIEIAIRPENAASLRVVEKLGFVEIGVARRFLHIAGEWRDHRMFQVLAEDVPAGLVARLGPPS</sequence>
<gene>
    <name evidence="2" type="ORF">ESP70_019840</name>
</gene>
<dbReference type="Proteomes" id="UP000380867">
    <property type="component" value="Unassembled WGS sequence"/>
</dbReference>
<dbReference type="PANTHER" id="PTHR43441:SF2">
    <property type="entry name" value="FAMILY ACETYLTRANSFERASE, PUTATIVE (AFU_ORTHOLOGUE AFUA_7G00850)-RELATED"/>
    <property type="match status" value="1"/>
</dbReference>
<comment type="caution">
    <text evidence="2">The sequence shown here is derived from an EMBL/GenBank/DDBJ whole genome shotgun (WGS) entry which is preliminary data.</text>
</comment>
<dbReference type="InterPro" id="IPR051908">
    <property type="entry name" value="Ribosomal_N-acetyltransferase"/>
</dbReference>
<dbReference type="GO" id="GO:1990189">
    <property type="term" value="F:protein N-terminal-serine acetyltransferase activity"/>
    <property type="evidence" value="ECO:0007669"/>
    <property type="project" value="TreeGrafter"/>
</dbReference>
<proteinExistence type="predicted"/>
<dbReference type="OrthoDB" id="5242221at2"/>
<dbReference type="InterPro" id="IPR000182">
    <property type="entry name" value="GNAT_dom"/>
</dbReference>
<dbReference type="GO" id="GO:0008999">
    <property type="term" value="F:protein-N-terminal-alanine acetyltransferase activity"/>
    <property type="evidence" value="ECO:0007669"/>
    <property type="project" value="TreeGrafter"/>
</dbReference>
<organism evidence="2 3">
    <name type="scientific">Aeromicrobium ginsengisoli</name>
    <dbReference type="NCBI Taxonomy" id="363867"/>
    <lineage>
        <taxon>Bacteria</taxon>
        <taxon>Bacillati</taxon>
        <taxon>Actinomycetota</taxon>
        <taxon>Actinomycetes</taxon>
        <taxon>Propionibacteriales</taxon>
        <taxon>Nocardioidaceae</taxon>
        <taxon>Aeromicrobium</taxon>
    </lineage>
</organism>
<evidence type="ECO:0000259" key="1">
    <source>
        <dbReference type="PROSITE" id="PS51186"/>
    </source>
</evidence>
<dbReference type="SUPFAM" id="SSF55729">
    <property type="entry name" value="Acyl-CoA N-acyltransferases (Nat)"/>
    <property type="match status" value="1"/>
</dbReference>
<dbReference type="AlphaFoldDB" id="A0A5M4F9X4"/>
<dbReference type="GO" id="GO:0005737">
    <property type="term" value="C:cytoplasm"/>
    <property type="evidence" value="ECO:0007669"/>
    <property type="project" value="TreeGrafter"/>
</dbReference>
<dbReference type="Gene3D" id="3.40.630.30">
    <property type="match status" value="1"/>
</dbReference>
<dbReference type="EMBL" id="SDPQ02000004">
    <property type="protein sequence ID" value="KAA1394446.1"/>
    <property type="molecule type" value="Genomic_DNA"/>
</dbReference>
<evidence type="ECO:0000313" key="3">
    <source>
        <dbReference type="Proteomes" id="UP000380867"/>
    </source>
</evidence>
<dbReference type="PROSITE" id="PS51186">
    <property type="entry name" value="GNAT"/>
    <property type="match status" value="1"/>
</dbReference>
<feature type="domain" description="N-acetyltransferase" evidence="1">
    <location>
        <begin position="14"/>
        <end position="179"/>
    </location>
</feature>
<dbReference type="InterPro" id="IPR016181">
    <property type="entry name" value="Acyl_CoA_acyltransferase"/>
</dbReference>
<dbReference type="PANTHER" id="PTHR43441">
    <property type="entry name" value="RIBOSOMAL-PROTEIN-SERINE ACETYLTRANSFERASE"/>
    <property type="match status" value="1"/>
</dbReference>
<reference evidence="2" key="1">
    <citation type="submission" date="2019-09" db="EMBL/GenBank/DDBJ databases">
        <authorList>
            <person name="Li J."/>
        </authorList>
    </citation>
    <scope>NUCLEOTIDE SEQUENCE [LARGE SCALE GENOMIC DNA]</scope>
    <source>
        <strain evidence="2">JCM 14732</strain>
    </source>
</reference>
<keyword evidence="3" id="KW-1185">Reference proteome</keyword>
<evidence type="ECO:0000313" key="2">
    <source>
        <dbReference type="EMBL" id="KAA1394446.1"/>
    </source>
</evidence>
<protein>
    <submittedName>
        <fullName evidence="2">GNAT family N-acetyltransferase</fullName>
    </submittedName>
</protein>